<accession>A0A498MI66</accession>
<sequence>MRNTEQSAQEKGLQGLQRHCNLLDYEKSGRQCVMAAEANEDEITYIEPTFYKRKAQKLDVKEDDHVEYAPIAKRI</sequence>
<proteinExistence type="predicted"/>
<reference evidence="1 2" key="1">
    <citation type="submission" date="2018-03" db="EMBL/GenBank/DDBJ databases">
        <title>Draft genome sequence of Rohu Carp (Labeo rohita).</title>
        <authorList>
            <person name="Das P."/>
            <person name="Kushwaha B."/>
            <person name="Joshi C.G."/>
            <person name="Kumar D."/>
            <person name="Nagpure N.S."/>
            <person name="Sahoo L."/>
            <person name="Das S.P."/>
            <person name="Bit A."/>
            <person name="Patnaik S."/>
            <person name="Meher P.K."/>
            <person name="Jayasankar P."/>
            <person name="Koringa P.G."/>
            <person name="Patel N.V."/>
            <person name="Hinsu A.T."/>
            <person name="Kumar R."/>
            <person name="Pandey M."/>
            <person name="Agarwal S."/>
            <person name="Srivastava S."/>
            <person name="Singh M."/>
            <person name="Iquebal M.A."/>
            <person name="Jaiswal S."/>
            <person name="Angadi U.B."/>
            <person name="Kumar N."/>
            <person name="Raza M."/>
            <person name="Shah T.M."/>
            <person name="Rai A."/>
            <person name="Jena J.K."/>
        </authorList>
    </citation>
    <scope>NUCLEOTIDE SEQUENCE [LARGE SCALE GENOMIC DNA]</scope>
    <source>
        <strain evidence="1">DASCIFA01</strain>
        <tissue evidence="1">Testis</tissue>
    </source>
</reference>
<evidence type="ECO:0000313" key="2">
    <source>
        <dbReference type="Proteomes" id="UP000290572"/>
    </source>
</evidence>
<dbReference type="Proteomes" id="UP000290572">
    <property type="component" value="Unassembled WGS sequence"/>
</dbReference>
<keyword evidence="2" id="KW-1185">Reference proteome</keyword>
<organism evidence="1 2">
    <name type="scientific">Labeo rohita</name>
    <name type="common">Indian major carp</name>
    <name type="synonym">Cyprinus rohita</name>
    <dbReference type="NCBI Taxonomy" id="84645"/>
    <lineage>
        <taxon>Eukaryota</taxon>
        <taxon>Metazoa</taxon>
        <taxon>Chordata</taxon>
        <taxon>Craniata</taxon>
        <taxon>Vertebrata</taxon>
        <taxon>Euteleostomi</taxon>
        <taxon>Actinopterygii</taxon>
        <taxon>Neopterygii</taxon>
        <taxon>Teleostei</taxon>
        <taxon>Ostariophysi</taxon>
        <taxon>Cypriniformes</taxon>
        <taxon>Cyprinidae</taxon>
        <taxon>Labeoninae</taxon>
        <taxon>Labeonini</taxon>
        <taxon>Labeo</taxon>
    </lineage>
</organism>
<protein>
    <submittedName>
        <fullName evidence="1">SLAM family member 5-like protein</fullName>
    </submittedName>
</protein>
<dbReference type="EMBL" id="QBIY01012625">
    <property type="protein sequence ID" value="RXN20998.1"/>
    <property type="molecule type" value="Genomic_DNA"/>
</dbReference>
<name>A0A498MI66_LABRO</name>
<evidence type="ECO:0000313" key="1">
    <source>
        <dbReference type="EMBL" id="RXN20998.1"/>
    </source>
</evidence>
<dbReference type="AlphaFoldDB" id="A0A498MI66"/>
<comment type="caution">
    <text evidence="1">The sequence shown here is derived from an EMBL/GenBank/DDBJ whole genome shotgun (WGS) entry which is preliminary data.</text>
</comment>
<gene>
    <name evidence="1" type="ORF">ROHU_024549</name>
</gene>